<reference evidence="6 7" key="1">
    <citation type="submission" date="2016-12" db="EMBL/GenBank/DDBJ databases">
        <authorList>
            <person name="Song W.-J."/>
            <person name="Kurnit D.M."/>
        </authorList>
    </citation>
    <scope>NUCLEOTIDE SEQUENCE [LARGE SCALE GENOMIC DNA]</scope>
    <source>
        <strain evidence="6 7">PCL1601</strain>
    </source>
</reference>
<dbReference type="PRINTS" id="PR00039">
    <property type="entry name" value="HTHLYSR"/>
</dbReference>
<dbReference type="InterPro" id="IPR000847">
    <property type="entry name" value="LysR_HTH_N"/>
</dbReference>
<dbReference type="OrthoDB" id="646694at2"/>
<name>A0A1Q8ERP5_9PSED</name>
<dbReference type="CDD" id="cd08440">
    <property type="entry name" value="PBP2_LTTR_like_4"/>
    <property type="match status" value="1"/>
</dbReference>
<dbReference type="Pfam" id="PF00126">
    <property type="entry name" value="HTH_1"/>
    <property type="match status" value="1"/>
</dbReference>
<dbReference type="InterPro" id="IPR005119">
    <property type="entry name" value="LysR_subst-bd"/>
</dbReference>
<dbReference type="InterPro" id="IPR050950">
    <property type="entry name" value="HTH-type_LysR_regulators"/>
</dbReference>
<evidence type="ECO:0000256" key="2">
    <source>
        <dbReference type="ARBA" id="ARBA00023015"/>
    </source>
</evidence>
<dbReference type="GO" id="GO:0003677">
    <property type="term" value="F:DNA binding"/>
    <property type="evidence" value="ECO:0007669"/>
    <property type="project" value="UniProtKB-KW"/>
</dbReference>
<evidence type="ECO:0000313" key="6">
    <source>
        <dbReference type="EMBL" id="OLF54467.1"/>
    </source>
</evidence>
<dbReference type="Proteomes" id="UP000185578">
    <property type="component" value="Unassembled WGS sequence"/>
</dbReference>
<evidence type="ECO:0000256" key="4">
    <source>
        <dbReference type="ARBA" id="ARBA00023163"/>
    </source>
</evidence>
<dbReference type="GO" id="GO:0003700">
    <property type="term" value="F:DNA-binding transcription factor activity"/>
    <property type="evidence" value="ECO:0007669"/>
    <property type="project" value="InterPro"/>
</dbReference>
<dbReference type="Gene3D" id="3.40.190.290">
    <property type="match status" value="1"/>
</dbReference>
<feature type="domain" description="HTH lysR-type" evidence="5">
    <location>
        <begin position="1"/>
        <end position="58"/>
    </location>
</feature>
<dbReference type="SUPFAM" id="SSF53850">
    <property type="entry name" value="Periplasmic binding protein-like II"/>
    <property type="match status" value="1"/>
</dbReference>
<accession>A0A1Q8ERP5</accession>
<evidence type="ECO:0000256" key="3">
    <source>
        <dbReference type="ARBA" id="ARBA00023125"/>
    </source>
</evidence>
<keyword evidence="4" id="KW-0804">Transcription</keyword>
<dbReference type="Pfam" id="PF03466">
    <property type="entry name" value="LysR_substrate"/>
    <property type="match status" value="1"/>
</dbReference>
<organism evidence="6 7">
    <name type="scientific">Pseudomonas chlororaphis</name>
    <dbReference type="NCBI Taxonomy" id="587753"/>
    <lineage>
        <taxon>Bacteria</taxon>
        <taxon>Pseudomonadati</taxon>
        <taxon>Pseudomonadota</taxon>
        <taxon>Gammaproteobacteria</taxon>
        <taxon>Pseudomonadales</taxon>
        <taxon>Pseudomonadaceae</taxon>
        <taxon>Pseudomonas</taxon>
    </lineage>
</organism>
<dbReference type="InterPro" id="IPR036390">
    <property type="entry name" value="WH_DNA-bd_sf"/>
</dbReference>
<protein>
    <submittedName>
        <fullName evidence="6">LysR family transcriptional regulator</fullName>
    </submittedName>
</protein>
<dbReference type="RefSeq" id="WP_075119088.1">
    <property type="nucleotide sequence ID" value="NZ_MSCT01000009.1"/>
</dbReference>
<comment type="caution">
    <text evidence="6">The sequence shown here is derived from an EMBL/GenBank/DDBJ whole genome shotgun (WGS) entry which is preliminary data.</text>
</comment>
<gene>
    <name evidence="6" type="ORF">BTN82_10690</name>
</gene>
<dbReference type="EMBL" id="MSCT01000009">
    <property type="protein sequence ID" value="OLF54467.1"/>
    <property type="molecule type" value="Genomic_DNA"/>
</dbReference>
<sequence length="301" mass="33010">MTVKQIRAFLAVAQSLSFAVACERLHLSQSALSLTIKALEDGLGGRLFSRNTRNVALTPEGEALVPLARRLVADWDNAEDELRQRFTLQRGRVTLAAMPSFAGNLLPPILKTFRARYPQVNVTVNDVINEQVLEMVRDRQVELGVAFEPQQSASLQFTPLYIDRFVAVVPSDSPLAALKDIDWQSLLEQPFITLQRPSTVRVMLEEHLRARSMKLPVEFESHQLATVGRMVASGLGVSAVPALCAGQMRELGARCITLRDPVVERAIGVLTKPGHELSSAAQALFDILRGAGLAERLSVGP</sequence>
<dbReference type="InterPro" id="IPR036388">
    <property type="entry name" value="WH-like_DNA-bd_sf"/>
</dbReference>
<evidence type="ECO:0000256" key="1">
    <source>
        <dbReference type="ARBA" id="ARBA00009437"/>
    </source>
</evidence>
<dbReference type="PROSITE" id="PS51257">
    <property type="entry name" value="PROKAR_LIPOPROTEIN"/>
    <property type="match status" value="1"/>
</dbReference>
<dbReference type="PROSITE" id="PS50931">
    <property type="entry name" value="HTH_LYSR"/>
    <property type="match status" value="1"/>
</dbReference>
<evidence type="ECO:0000259" key="5">
    <source>
        <dbReference type="PROSITE" id="PS50931"/>
    </source>
</evidence>
<dbReference type="SUPFAM" id="SSF46785">
    <property type="entry name" value="Winged helix' DNA-binding domain"/>
    <property type="match status" value="1"/>
</dbReference>
<comment type="similarity">
    <text evidence="1">Belongs to the LysR transcriptional regulatory family.</text>
</comment>
<dbReference type="PANTHER" id="PTHR30419">
    <property type="entry name" value="HTH-TYPE TRANSCRIPTIONAL REGULATOR YBHD"/>
    <property type="match status" value="1"/>
</dbReference>
<dbReference type="FunFam" id="1.10.10.10:FF:000001">
    <property type="entry name" value="LysR family transcriptional regulator"/>
    <property type="match status" value="1"/>
</dbReference>
<keyword evidence="3" id="KW-0238">DNA-binding</keyword>
<evidence type="ECO:0000313" key="7">
    <source>
        <dbReference type="Proteomes" id="UP000185578"/>
    </source>
</evidence>
<dbReference type="Gene3D" id="1.10.10.10">
    <property type="entry name" value="Winged helix-like DNA-binding domain superfamily/Winged helix DNA-binding domain"/>
    <property type="match status" value="1"/>
</dbReference>
<dbReference type="PANTHER" id="PTHR30419:SF30">
    <property type="entry name" value="LYSR FAMILY TRANSCRIPTIONAL REGULATOR"/>
    <property type="match status" value="1"/>
</dbReference>
<keyword evidence="2" id="KW-0805">Transcription regulation</keyword>
<dbReference type="GO" id="GO:0005829">
    <property type="term" value="C:cytosol"/>
    <property type="evidence" value="ECO:0007669"/>
    <property type="project" value="TreeGrafter"/>
</dbReference>
<dbReference type="AlphaFoldDB" id="A0A1Q8ERP5"/>
<proteinExistence type="inferred from homology"/>